<evidence type="ECO:0000256" key="8">
    <source>
        <dbReference type="ARBA" id="ARBA00023136"/>
    </source>
</evidence>
<sequence>MEAKVHRQHQRHRRTEARQRRLEREAVATGAAAPPPTTPERAEALDCATALNEGVASADPGGSGGTPSSAGRISAQSSADSIELVGSPSQTSQQTVVLVNGHAPPGQEEGEEESPLGAGNTRDSPPPPKQSDGSRNSSGDAMSLRETLQQLPATHHHRSRRTHSPADPDASFHRGILGYMDRELKQSSPTPSAPAATGNGTGNGTSTGASRKQQSLSDPQASPAQRSLRSRSSFDKSPRRKRSKSESRRRRERKLIAAGEMEVRQANETLMRYLKQCSDMHDASLSGELEIDQSLEERRVHRKTKSQRDKRGQLISKLYSAGGISSILKELADDIAPADGEEIYNPFTPVVSPTDDAPAHIDKMFLQTSSGYRPVEHSYYKRSFLGAAVRGTAGISASGGGGGCGGGGGGGRLDGISAAELGGAGRLFRSSGSHAHGGAGMGGNGSGRGSYGDTRCLLDADFNRSGITSNIQLACVVQRIWLLISNICHGLLAGLALAHLLFVLSSHPMDWAKVINGMSLAGETVSSTAQPPAASTPSPMDLDSGDRGTESGESSSPSAAASGLALISDYAGFAEIYLNTFYCLAIICLVSVFDRMDICRWSFSNASELISFRWLIITMIYVATIILTICSDSIDEKLYLFNNNANITLTQQEMLSNSVQSVWSSLSVTRSIAAISGWIMIGLTPQEDMLYEHLVDLTKYQLTNN</sequence>
<reference evidence="14" key="1">
    <citation type="submission" date="2025-08" db="UniProtKB">
        <authorList>
            <consortium name="RefSeq"/>
        </authorList>
    </citation>
    <scope>IDENTIFICATION</scope>
    <source>
        <strain evidence="14">Mau12</strain>
        <tissue evidence="14">Whole Body</tissue>
    </source>
</reference>
<feature type="compositionally biased region" description="Polar residues" evidence="11">
    <location>
        <begin position="87"/>
        <end position="97"/>
    </location>
</feature>
<proteinExistence type="inferred from homology"/>
<keyword evidence="8 12" id="KW-0472">Membrane</keyword>
<dbReference type="PANTHER" id="PTHR28388:SF1">
    <property type="entry name" value="TRANSMEMBRANE PROTEIN 237"/>
    <property type="match status" value="1"/>
</dbReference>
<evidence type="ECO:0000256" key="12">
    <source>
        <dbReference type="SAM" id="Phobius"/>
    </source>
</evidence>
<dbReference type="InterPro" id="IPR029409">
    <property type="entry name" value="TMEM237"/>
</dbReference>
<dbReference type="Proteomes" id="UP000515162">
    <property type="component" value="Chromosome 3L"/>
</dbReference>
<feature type="compositionally biased region" description="Polar residues" evidence="11">
    <location>
        <begin position="211"/>
        <end position="227"/>
    </location>
</feature>
<feature type="compositionally biased region" description="Low complexity" evidence="11">
    <location>
        <begin position="187"/>
        <end position="198"/>
    </location>
</feature>
<feature type="compositionally biased region" description="Basic residues" evidence="11">
    <location>
        <begin position="154"/>
        <end position="163"/>
    </location>
</feature>
<evidence type="ECO:0000256" key="4">
    <source>
        <dbReference type="ARBA" id="ARBA00022692"/>
    </source>
</evidence>
<feature type="compositionally biased region" description="Polar residues" evidence="11">
    <location>
        <begin position="131"/>
        <end position="152"/>
    </location>
</feature>
<evidence type="ECO:0000256" key="7">
    <source>
        <dbReference type="ARBA" id="ARBA00023069"/>
    </source>
</evidence>
<dbReference type="AlphaFoldDB" id="A0A6P8KB16"/>
<comment type="similarity">
    <text evidence="3">Belongs to the TMEM237 family.</text>
</comment>
<comment type="subcellular location">
    <subcellularLocation>
        <location evidence="1">Cell projection</location>
        <location evidence="1">Cilium</location>
    </subcellularLocation>
    <subcellularLocation>
        <location evidence="2">Membrane</location>
        <topology evidence="2">Multi-pass membrane protein</topology>
    </subcellularLocation>
</comment>
<feature type="region of interest" description="Disordered" evidence="11">
    <location>
        <begin position="526"/>
        <end position="556"/>
    </location>
</feature>
<dbReference type="Pfam" id="PF15383">
    <property type="entry name" value="TMEM237"/>
    <property type="match status" value="1"/>
</dbReference>
<organism evidence="13 14">
    <name type="scientific">Drosophila mauritiana</name>
    <name type="common">Fruit fly</name>
    <dbReference type="NCBI Taxonomy" id="7226"/>
    <lineage>
        <taxon>Eukaryota</taxon>
        <taxon>Metazoa</taxon>
        <taxon>Ecdysozoa</taxon>
        <taxon>Arthropoda</taxon>
        <taxon>Hexapoda</taxon>
        <taxon>Insecta</taxon>
        <taxon>Pterygota</taxon>
        <taxon>Neoptera</taxon>
        <taxon>Endopterygota</taxon>
        <taxon>Diptera</taxon>
        <taxon>Brachycera</taxon>
        <taxon>Muscomorpha</taxon>
        <taxon>Ephydroidea</taxon>
        <taxon>Drosophilidae</taxon>
        <taxon>Drosophila</taxon>
        <taxon>Sophophora</taxon>
    </lineage>
</organism>
<name>A0A6P8KB16_DROMA</name>
<keyword evidence="7" id="KW-0969">Cilium</keyword>
<evidence type="ECO:0000256" key="9">
    <source>
        <dbReference type="ARBA" id="ARBA00023273"/>
    </source>
</evidence>
<dbReference type="RefSeq" id="XP_033160336.1">
    <property type="nucleotide sequence ID" value="XM_033304445.1"/>
</dbReference>
<feature type="compositionally biased region" description="Low complexity" evidence="11">
    <location>
        <begin position="526"/>
        <end position="539"/>
    </location>
</feature>
<dbReference type="GO" id="GO:0016020">
    <property type="term" value="C:membrane"/>
    <property type="evidence" value="ECO:0007669"/>
    <property type="project" value="UniProtKB-SubCell"/>
</dbReference>
<feature type="transmembrane region" description="Helical" evidence="12">
    <location>
        <begin position="480"/>
        <end position="504"/>
    </location>
</feature>
<feature type="transmembrane region" description="Helical" evidence="12">
    <location>
        <begin position="576"/>
        <end position="593"/>
    </location>
</feature>
<keyword evidence="9" id="KW-0966">Cell projection</keyword>
<evidence type="ECO:0000256" key="1">
    <source>
        <dbReference type="ARBA" id="ARBA00004138"/>
    </source>
</evidence>
<accession>A0A6P8KB16</accession>
<keyword evidence="13" id="KW-1185">Reference proteome</keyword>
<evidence type="ECO:0000256" key="10">
    <source>
        <dbReference type="ARBA" id="ARBA00025631"/>
    </source>
</evidence>
<feature type="compositionally biased region" description="Basic and acidic residues" evidence="11">
    <location>
        <begin position="16"/>
        <end position="26"/>
    </location>
</feature>
<feature type="compositionally biased region" description="Basic residues" evidence="11">
    <location>
        <begin position="238"/>
        <end position="253"/>
    </location>
</feature>
<evidence type="ECO:0000313" key="14">
    <source>
        <dbReference type="RefSeq" id="XP_033160336.1"/>
    </source>
</evidence>
<keyword evidence="4 12" id="KW-0812">Transmembrane</keyword>
<evidence type="ECO:0000256" key="6">
    <source>
        <dbReference type="ARBA" id="ARBA00022989"/>
    </source>
</evidence>
<evidence type="ECO:0000256" key="5">
    <source>
        <dbReference type="ARBA" id="ARBA00022794"/>
    </source>
</evidence>
<evidence type="ECO:0000256" key="3">
    <source>
        <dbReference type="ARBA" id="ARBA00008783"/>
    </source>
</evidence>
<gene>
    <name evidence="14" type="primary">LOC117141122</name>
</gene>
<feature type="transmembrane region" description="Helical" evidence="12">
    <location>
        <begin position="613"/>
        <end position="630"/>
    </location>
</feature>
<feature type="compositionally biased region" description="Basic residues" evidence="11">
    <location>
        <begin position="1"/>
        <end position="15"/>
    </location>
</feature>
<feature type="compositionally biased region" description="Low complexity" evidence="11">
    <location>
        <begin position="56"/>
        <end position="71"/>
    </location>
</feature>
<feature type="region of interest" description="Disordered" evidence="11">
    <location>
        <begin position="1"/>
        <end position="259"/>
    </location>
</feature>
<evidence type="ECO:0000313" key="13">
    <source>
        <dbReference type="Proteomes" id="UP000515162"/>
    </source>
</evidence>
<evidence type="ECO:0000256" key="11">
    <source>
        <dbReference type="SAM" id="MobiDB-lite"/>
    </source>
</evidence>
<comment type="function">
    <text evidence="10">Component of the transition zone in primary cilia. Required for ciliogenesis.</text>
</comment>
<evidence type="ECO:0000256" key="2">
    <source>
        <dbReference type="ARBA" id="ARBA00004141"/>
    </source>
</evidence>
<dbReference type="PANTHER" id="PTHR28388">
    <property type="entry name" value="TRANSMEMBRANE PROTEIN 237"/>
    <property type="match status" value="1"/>
</dbReference>
<protein>
    <submittedName>
        <fullName evidence="14">H2.0-like homeobox protein isoform X1</fullName>
    </submittedName>
</protein>
<dbReference type="GO" id="GO:0035869">
    <property type="term" value="C:ciliary transition zone"/>
    <property type="evidence" value="ECO:0007669"/>
    <property type="project" value="TreeGrafter"/>
</dbReference>
<keyword evidence="6 12" id="KW-1133">Transmembrane helix</keyword>
<dbReference type="GeneID" id="117141122"/>
<dbReference type="GO" id="GO:0060271">
    <property type="term" value="P:cilium assembly"/>
    <property type="evidence" value="ECO:0007669"/>
    <property type="project" value="TreeGrafter"/>
</dbReference>
<keyword evidence="5" id="KW-0970">Cilium biogenesis/degradation</keyword>